<feature type="region of interest" description="Disordered" evidence="1">
    <location>
        <begin position="1"/>
        <end position="68"/>
    </location>
</feature>
<name>A0AAV9Z9C4_9AGAR</name>
<organism evidence="2 3">
    <name type="scientific">Favolaschia claudopus</name>
    <dbReference type="NCBI Taxonomy" id="2862362"/>
    <lineage>
        <taxon>Eukaryota</taxon>
        <taxon>Fungi</taxon>
        <taxon>Dikarya</taxon>
        <taxon>Basidiomycota</taxon>
        <taxon>Agaricomycotina</taxon>
        <taxon>Agaricomycetes</taxon>
        <taxon>Agaricomycetidae</taxon>
        <taxon>Agaricales</taxon>
        <taxon>Marasmiineae</taxon>
        <taxon>Mycenaceae</taxon>
        <taxon>Favolaschia</taxon>
    </lineage>
</organism>
<protein>
    <submittedName>
        <fullName evidence="2">Uncharacterized protein</fullName>
    </submittedName>
</protein>
<dbReference type="Proteomes" id="UP001362999">
    <property type="component" value="Unassembled WGS sequence"/>
</dbReference>
<reference evidence="2 3" key="1">
    <citation type="journal article" date="2024" name="J Genomics">
        <title>Draft genome sequencing and assembly of Favolaschia claudopus CIRM-BRFM 2984 isolated from oak limbs.</title>
        <authorList>
            <person name="Navarro D."/>
            <person name="Drula E."/>
            <person name="Chaduli D."/>
            <person name="Cazenave R."/>
            <person name="Ahrendt S."/>
            <person name="Wang J."/>
            <person name="Lipzen A."/>
            <person name="Daum C."/>
            <person name="Barry K."/>
            <person name="Grigoriev I.V."/>
            <person name="Favel A."/>
            <person name="Rosso M.N."/>
            <person name="Martin F."/>
        </authorList>
    </citation>
    <scope>NUCLEOTIDE SEQUENCE [LARGE SCALE GENOMIC DNA]</scope>
    <source>
        <strain evidence="2 3">CIRM-BRFM 2984</strain>
    </source>
</reference>
<feature type="compositionally biased region" description="Polar residues" evidence="1">
    <location>
        <begin position="11"/>
        <end position="21"/>
    </location>
</feature>
<feature type="compositionally biased region" description="Basic and acidic residues" evidence="1">
    <location>
        <begin position="55"/>
        <end position="68"/>
    </location>
</feature>
<evidence type="ECO:0000256" key="1">
    <source>
        <dbReference type="SAM" id="MobiDB-lite"/>
    </source>
</evidence>
<comment type="caution">
    <text evidence="2">The sequence shown here is derived from an EMBL/GenBank/DDBJ whole genome shotgun (WGS) entry which is preliminary data.</text>
</comment>
<feature type="compositionally biased region" description="Acidic residues" evidence="1">
    <location>
        <begin position="231"/>
        <end position="251"/>
    </location>
</feature>
<accession>A0AAV9Z9C4</accession>
<dbReference type="AlphaFoldDB" id="A0AAV9Z9C4"/>
<evidence type="ECO:0000313" key="2">
    <source>
        <dbReference type="EMBL" id="KAK6974870.1"/>
    </source>
</evidence>
<proteinExistence type="predicted"/>
<keyword evidence="3" id="KW-1185">Reference proteome</keyword>
<gene>
    <name evidence="2" type="ORF">R3P38DRAFT_3238643</name>
</gene>
<feature type="compositionally biased region" description="Low complexity" evidence="1">
    <location>
        <begin position="34"/>
        <end position="53"/>
    </location>
</feature>
<sequence>MFPESSPAIARQSTSPGQAVTPSKIGKEKATYDASSSMTAIASASSSKTPSPSKKGKESDTKGKGKAHKESARLAFLAGRLPFSTLRATKWEDGADEADNIQADAYDPDLFDVVPSEELFVTIVVYAYGNEAPLIQRAHLRSKSNFDFRYFMVAKAVHIAPVDDSDTQPCPRFHRFSLSSLEFTPDGVLSTINLTNRGNIVLYREENLTDDECPGIDDWITRACEAAYAVDDSDDEASGAEDVDADDESDPDVPLAHLSSPSAARKRKRSERDDGDEGISAFLDTEAHLMAQEDEDDRRLRKFPSSGYGNVLVPSSDGDVEFTHETLHRN</sequence>
<dbReference type="EMBL" id="JAWWNJ010000178">
    <property type="protein sequence ID" value="KAK6974870.1"/>
    <property type="molecule type" value="Genomic_DNA"/>
</dbReference>
<feature type="compositionally biased region" description="Basic and acidic residues" evidence="1">
    <location>
        <begin position="321"/>
        <end position="330"/>
    </location>
</feature>
<evidence type="ECO:0000313" key="3">
    <source>
        <dbReference type="Proteomes" id="UP001362999"/>
    </source>
</evidence>
<feature type="region of interest" description="Disordered" evidence="1">
    <location>
        <begin position="230"/>
        <end position="330"/>
    </location>
</feature>